<dbReference type="PANTHER" id="PTHR12215:SF10">
    <property type="entry name" value="L-AMINOADIPATE-SEMIALDEHYDE DEHYDROGENASE-PHOSPHOPANTETHEINYL TRANSFERASE"/>
    <property type="match status" value="1"/>
</dbReference>
<dbReference type="GO" id="GO:0005829">
    <property type="term" value="C:cytosol"/>
    <property type="evidence" value="ECO:0007669"/>
    <property type="project" value="TreeGrafter"/>
</dbReference>
<comment type="similarity">
    <text evidence="2">Belongs to the P-Pant transferase superfamily. Gsp/Sfp/HetI/AcpT family.</text>
</comment>
<dbReference type="PANTHER" id="PTHR12215">
    <property type="entry name" value="PHOSPHOPANTETHEINE TRANSFERASE"/>
    <property type="match status" value="1"/>
</dbReference>
<dbReference type="GO" id="GO:0006633">
    <property type="term" value="P:fatty acid biosynthetic process"/>
    <property type="evidence" value="ECO:0007669"/>
    <property type="project" value="UniProtKB-UniRule"/>
</dbReference>
<evidence type="ECO:0000313" key="14">
    <source>
        <dbReference type="Proteomes" id="UP000051445"/>
    </source>
</evidence>
<gene>
    <name evidence="11" type="primary">acpS</name>
    <name evidence="13" type="ORF">FD27_GL001536</name>
</gene>
<dbReference type="GO" id="GO:0019878">
    <property type="term" value="P:lysine biosynthetic process via aminoadipic acid"/>
    <property type="evidence" value="ECO:0007669"/>
    <property type="project" value="TreeGrafter"/>
</dbReference>
<organism evidence="13 14">
    <name type="scientific">Limosilactobacillus frumenti DSM 13145</name>
    <dbReference type="NCBI Taxonomy" id="1423746"/>
    <lineage>
        <taxon>Bacteria</taxon>
        <taxon>Bacillati</taxon>
        <taxon>Bacillota</taxon>
        <taxon>Bacilli</taxon>
        <taxon>Lactobacillales</taxon>
        <taxon>Lactobacillaceae</taxon>
        <taxon>Limosilactobacillus</taxon>
    </lineage>
</organism>
<evidence type="ECO:0000313" key="13">
    <source>
        <dbReference type="EMBL" id="KRL28754.1"/>
    </source>
</evidence>
<dbReference type="EMBL" id="AZER01000003">
    <property type="protein sequence ID" value="KRL28754.1"/>
    <property type="molecule type" value="Genomic_DNA"/>
</dbReference>
<dbReference type="HAMAP" id="MF_00101">
    <property type="entry name" value="AcpS"/>
    <property type="match status" value="1"/>
</dbReference>
<dbReference type="OrthoDB" id="517356at2"/>
<keyword evidence="7 11" id="KW-0276">Fatty acid metabolism</keyword>
<comment type="subcellular location">
    <subcellularLocation>
        <location evidence="11">Cytoplasm</location>
    </subcellularLocation>
</comment>
<dbReference type="GO" id="GO:0000287">
    <property type="term" value="F:magnesium ion binding"/>
    <property type="evidence" value="ECO:0007669"/>
    <property type="project" value="UniProtKB-UniRule"/>
</dbReference>
<dbReference type="InterPro" id="IPR008278">
    <property type="entry name" value="4-PPantetheinyl_Trfase_dom"/>
</dbReference>
<evidence type="ECO:0000256" key="4">
    <source>
        <dbReference type="ARBA" id="ARBA00022516"/>
    </source>
</evidence>
<dbReference type="STRING" id="1423746.FD27_GL001536"/>
<dbReference type="Pfam" id="PF01648">
    <property type="entry name" value="ACPS"/>
    <property type="match status" value="1"/>
</dbReference>
<comment type="caution">
    <text evidence="13">The sequence shown here is derived from an EMBL/GenBank/DDBJ whole genome shotgun (WGS) entry which is preliminary data.</text>
</comment>
<evidence type="ECO:0000256" key="2">
    <source>
        <dbReference type="ARBA" id="ARBA00010990"/>
    </source>
</evidence>
<feature type="domain" description="4'-phosphopantetheinyl transferase" evidence="12">
    <location>
        <begin position="4"/>
        <end position="99"/>
    </location>
</feature>
<evidence type="ECO:0000256" key="11">
    <source>
        <dbReference type="HAMAP-Rule" id="MF_00101"/>
    </source>
</evidence>
<dbReference type="InterPro" id="IPR050559">
    <property type="entry name" value="P-Pant_transferase_sf"/>
</dbReference>
<dbReference type="SUPFAM" id="SSF56214">
    <property type="entry name" value="4'-phosphopantetheinyl transferase"/>
    <property type="match status" value="1"/>
</dbReference>
<dbReference type="InterPro" id="IPR037143">
    <property type="entry name" value="4-PPantetheinyl_Trfase_dom_sf"/>
</dbReference>
<proteinExistence type="inferred from homology"/>
<evidence type="ECO:0000256" key="1">
    <source>
        <dbReference type="ARBA" id="ARBA00001946"/>
    </source>
</evidence>
<dbReference type="AlphaFoldDB" id="A0A0R1PF38"/>
<dbReference type="GO" id="GO:0008897">
    <property type="term" value="F:holo-[acyl-carrier-protein] synthase activity"/>
    <property type="evidence" value="ECO:0007669"/>
    <property type="project" value="UniProtKB-UniRule"/>
</dbReference>
<keyword evidence="9 11" id="KW-0443">Lipid metabolism</keyword>
<keyword evidence="5 11" id="KW-0808">Transferase</keyword>
<keyword evidence="14" id="KW-1185">Reference proteome</keyword>
<accession>A0A0R1PF38</accession>
<comment type="function">
    <text evidence="11">Transfers the 4'-phosphopantetheine moiety from coenzyme A to a Ser of acyl-carrier-protein.</text>
</comment>
<keyword evidence="4 11" id="KW-0444">Lipid biosynthesis</keyword>
<comment type="similarity">
    <text evidence="11">Belongs to the P-Pant transferase superfamily. AcpS family.</text>
</comment>
<sequence length="123" mass="13657">MIAGLGVDITEIQRTAEAAKKHPRFVQHVLTAKEQKQYQQFKGQRAAEYLAGRWSLKESFAKAMGTGIGKTVNFQSVEVLDNHLGAPIVTKSPFNGRAFASVSHTRNLVMTEIILESEQEIND</sequence>
<dbReference type="EC" id="2.7.8.7" evidence="11"/>
<dbReference type="Proteomes" id="UP000051445">
    <property type="component" value="Unassembled WGS sequence"/>
</dbReference>
<evidence type="ECO:0000256" key="6">
    <source>
        <dbReference type="ARBA" id="ARBA00022723"/>
    </source>
</evidence>
<evidence type="ECO:0000256" key="7">
    <source>
        <dbReference type="ARBA" id="ARBA00022832"/>
    </source>
</evidence>
<name>A0A0R1PF38_9LACO</name>
<dbReference type="InterPro" id="IPR004568">
    <property type="entry name" value="Ppantetheine-prot_Trfase_dom"/>
</dbReference>
<evidence type="ECO:0000256" key="8">
    <source>
        <dbReference type="ARBA" id="ARBA00022842"/>
    </source>
</evidence>
<keyword evidence="6 11" id="KW-0479">Metal-binding</keyword>
<dbReference type="Gene3D" id="3.90.470.20">
    <property type="entry name" value="4'-phosphopantetheinyl transferase domain"/>
    <property type="match status" value="1"/>
</dbReference>
<feature type="binding site" evidence="11">
    <location>
        <position position="58"/>
    </location>
    <ligand>
        <name>Mg(2+)</name>
        <dbReference type="ChEBI" id="CHEBI:18420"/>
    </ligand>
</feature>
<dbReference type="NCBIfam" id="TIGR00516">
    <property type="entry name" value="acpS"/>
    <property type="match status" value="1"/>
</dbReference>
<dbReference type="PATRIC" id="fig|1423746.3.peg.1566"/>
<evidence type="ECO:0000256" key="3">
    <source>
        <dbReference type="ARBA" id="ARBA00022490"/>
    </source>
</evidence>
<keyword evidence="3 11" id="KW-0963">Cytoplasm</keyword>
<comment type="catalytic activity">
    <reaction evidence="11">
        <text>apo-[ACP] + CoA = holo-[ACP] + adenosine 3',5'-bisphosphate + H(+)</text>
        <dbReference type="Rhea" id="RHEA:12068"/>
        <dbReference type="Rhea" id="RHEA-COMP:9685"/>
        <dbReference type="Rhea" id="RHEA-COMP:9690"/>
        <dbReference type="ChEBI" id="CHEBI:15378"/>
        <dbReference type="ChEBI" id="CHEBI:29999"/>
        <dbReference type="ChEBI" id="CHEBI:57287"/>
        <dbReference type="ChEBI" id="CHEBI:58343"/>
        <dbReference type="ChEBI" id="CHEBI:64479"/>
        <dbReference type="EC" id="2.7.8.7"/>
    </reaction>
</comment>
<reference evidence="13 14" key="1">
    <citation type="journal article" date="2015" name="Genome Announc.">
        <title>Expanding the biotechnology potential of lactobacilli through comparative genomics of 213 strains and associated genera.</title>
        <authorList>
            <person name="Sun Z."/>
            <person name="Harris H.M."/>
            <person name="McCann A."/>
            <person name="Guo C."/>
            <person name="Argimon S."/>
            <person name="Zhang W."/>
            <person name="Yang X."/>
            <person name="Jeffery I.B."/>
            <person name="Cooney J.C."/>
            <person name="Kagawa T.F."/>
            <person name="Liu W."/>
            <person name="Song Y."/>
            <person name="Salvetti E."/>
            <person name="Wrobel A."/>
            <person name="Rasinkangas P."/>
            <person name="Parkhill J."/>
            <person name="Rea M.C."/>
            <person name="O'Sullivan O."/>
            <person name="Ritari J."/>
            <person name="Douillard F.P."/>
            <person name="Paul Ross R."/>
            <person name="Yang R."/>
            <person name="Briner A.E."/>
            <person name="Felis G.E."/>
            <person name="de Vos W.M."/>
            <person name="Barrangou R."/>
            <person name="Klaenhammer T.R."/>
            <person name="Caufield P.W."/>
            <person name="Cui Y."/>
            <person name="Zhang H."/>
            <person name="O'Toole P.W."/>
        </authorList>
    </citation>
    <scope>NUCLEOTIDE SEQUENCE [LARGE SCALE GENOMIC DNA]</scope>
    <source>
        <strain evidence="13 14">DSM 13145</strain>
    </source>
</reference>
<evidence type="ECO:0000256" key="9">
    <source>
        <dbReference type="ARBA" id="ARBA00023098"/>
    </source>
</evidence>
<keyword evidence="8 11" id="KW-0460">Magnesium</keyword>
<evidence type="ECO:0000256" key="5">
    <source>
        <dbReference type="ARBA" id="ARBA00022679"/>
    </source>
</evidence>
<dbReference type="RefSeq" id="WP_057747781.1">
    <property type="nucleotide sequence ID" value="NZ_AZER01000003.1"/>
</dbReference>
<keyword evidence="10 11" id="KW-0275">Fatty acid biosynthesis</keyword>
<evidence type="ECO:0000259" key="12">
    <source>
        <dbReference type="Pfam" id="PF01648"/>
    </source>
</evidence>
<comment type="cofactor">
    <cofactor evidence="1 11">
        <name>Mg(2+)</name>
        <dbReference type="ChEBI" id="CHEBI:18420"/>
    </cofactor>
</comment>
<feature type="binding site" evidence="11">
    <location>
        <position position="8"/>
    </location>
    <ligand>
        <name>Mg(2+)</name>
        <dbReference type="ChEBI" id="CHEBI:18420"/>
    </ligand>
</feature>
<dbReference type="NCBIfam" id="TIGR00556">
    <property type="entry name" value="pantethn_trn"/>
    <property type="match status" value="1"/>
</dbReference>
<evidence type="ECO:0000256" key="10">
    <source>
        <dbReference type="ARBA" id="ARBA00023160"/>
    </source>
</evidence>
<dbReference type="InterPro" id="IPR002582">
    <property type="entry name" value="ACPS"/>
</dbReference>
<protein>
    <recommendedName>
        <fullName evidence="11">Holo-[acyl-carrier-protein] synthase</fullName>
        <shortName evidence="11">Holo-ACP synthase</shortName>
        <ecNumber evidence="11">2.7.8.7</ecNumber>
    </recommendedName>
    <alternativeName>
        <fullName evidence="11">4'-phosphopantetheinyl transferase AcpS</fullName>
    </alternativeName>
</protein>